<dbReference type="AlphaFoldDB" id="A0A8J2LNK8"/>
<reference evidence="1" key="1">
    <citation type="submission" date="2021-06" db="EMBL/GenBank/DDBJ databases">
        <authorList>
            <person name="Hodson N. C."/>
            <person name="Mongue J. A."/>
            <person name="Jaron S. K."/>
        </authorList>
    </citation>
    <scope>NUCLEOTIDE SEQUENCE</scope>
</reference>
<proteinExistence type="predicted"/>
<dbReference type="Proteomes" id="UP000708208">
    <property type="component" value="Unassembled WGS sequence"/>
</dbReference>
<evidence type="ECO:0000313" key="1">
    <source>
        <dbReference type="EMBL" id="CAG7833512.1"/>
    </source>
</evidence>
<evidence type="ECO:0000313" key="2">
    <source>
        <dbReference type="Proteomes" id="UP000708208"/>
    </source>
</evidence>
<dbReference type="EMBL" id="CAJVCH010569909">
    <property type="protein sequence ID" value="CAG7833512.1"/>
    <property type="molecule type" value="Genomic_DNA"/>
</dbReference>
<comment type="caution">
    <text evidence="1">The sequence shown here is derived from an EMBL/GenBank/DDBJ whole genome shotgun (WGS) entry which is preliminary data.</text>
</comment>
<protein>
    <submittedName>
        <fullName evidence="1">Uncharacterized protein</fullName>
    </submittedName>
</protein>
<name>A0A8J2LNK8_9HEXA</name>
<gene>
    <name evidence="1" type="ORF">AFUS01_LOCUS43124</name>
</gene>
<keyword evidence="2" id="KW-1185">Reference proteome</keyword>
<accession>A0A8J2LNK8</accession>
<organism evidence="1 2">
    <name type="scientific">Allacma fusca</name>
    <dbReference type="NCBI Taxonomy" id="39272"/>
    <lineage>
        <taxon>Eukaryota</taxon>
        <taxon>Metazoa</taxon>
        <taxon>Ecdysozoa</taxon>
        <taxon>Arthropoda</taxon>
        <taxon>Hexapoda</taxon>
        <taxon>Collembola</taxon>
        <taxon>Symphypleona</taxon>
        <taxon>Sminthuridae</taxon>
        <taxon>Allacma</taxon>
    </lineage>
</organism>
<sequence>MISSWYLRPHSRSRVQGEFVCPPLLSVTHFALKNVKAIVKPKSSKHVWRGPHKVCLLKLIGTWWDDFLAGCPIVIFKLNKRFIFVVARLLGI</sequence>